<evidence type="ECO:0000313" key="3">
    <source>
        <dbReference type="EMBL" id="RUT69805.1"/>
    </source>
</evidence>
<name>A0A434A639_9FLAO</name>
<dbReference type="Proteomes" id="UP000288102">
    <property type="component" value="Unassembled WGS sequence"/>
</dbReference>
<organism evidence="3 4">
    <name type="scientific">Flavobacterium cupreum</name>
    <dbReference type="NCBI Taxonomy" id="2133766"/>
    <lineage>
        <taxon>Bacteria</taxon>
        <taxon>Pseudomonadati</taxon>
        <taxon>Bacteroidota</taxon>
        <taxon>Flavobacteriia</taxon>
        <taxon>Flavobacteriales</taxon>
        <taxon>Flavobacteriaceae</taxon>
        <taxon>Flavobacterium</taxon>
    </lineage>
</organism>
<dbReference type="PANTHER" id="PTHR40940:SF2">
    <property type="entry name" value="BATD"/>
    <property type="match status" value="1"/>
</dbReference>
<keyword evidence="1" id="KW-0812">Transmembrane</keyword>
<reference evidence="4" key="1">
    <citation type="journal article" date="2019" name="Syst. Appl. Microbiol.">
        <title>Flavobacterium circumlabens sp. nov. and Flavobacterium cupreum sp. nov., two psychrotrophic species isolated from Antarctic environmental samples.</title>
        <authorList>
            <person name="Kralova S."/>
            <person name="Busse H.-J."/>
            <person name="Svec P."/>
            <person name="Maslanova I."/>
            <person name="Stankova E."/>
            <person name="Bartak M."/>
            <person name="Sedlacek I."/>
        </authorList>
    </citation>
    <scope>NUCLEOTIDE SEQUENCE [LARGE SCALE GENOMIC DNA]</scope>
    <source>
        <strain evidence="4">CCM 8825</strain>
    </source>
</reference>
<proteinExistence type="predicted"/>
<sequence>MKRYLILLLFTFQGLMAQVQFEAKVTKTTLGVNERLRIDFIMNVDGDNFEQPAFEGFRVVAGPSQQVSQSWINGRSSFQKAYSYILQPVQKGTVTIRQASIEFNGQVYKTAPIRIVVTNAVAQERDPNDRPQGAGSETLDLVAEISKTNPYLNEPITAVYKLYFNNIGVTGFKELAKPKYNDFWNQNIDIRQLVTEEGTHNGQRCYFVILKKTILYPQKSGKLTIEPLSLDIGVQLPTNRRDMFGQMILSEDNKIVSAGAKTINVKPLPETGKPEGFSGAVGKFNFTVTPSKTTLKNGESLDLFISATGSGNMKLFTLPKPVVPNALEMYDPVHDEKVTTSLAGMSGRISDKYTIIPQYKGKYAIKPMQFSYFDLSTGSYKTITSKEIMVDVLDGPMPAEANTSANASKNVIAKTEQFKYIRTKTTLVSIAKNDFYGSNLYYGLLLLPFIILPIIILAKKKKEAIDSDVTGNRIRMNNKLAKKYLSEAKKQLNNKEPFYIALEKAMHNFLKAKLHIETSEMSKDNIRELLLSRNANPETVQSFIDLTENCEFARYAPASSASIQQDYDKAVLIISELEKQII</sequence>
<keyword evidence="1" id="KW-1133">Transmembrane helix</keyword>
<dbReference type="RefSeq" id="WP_127339045.1">
    <property type="nucleotide sequence ID" value="NZ_QWDM01000008.1"/>
</dbReference>
<dbReference type="EMBL" id="QWDM01000008">
    <property type="protein sequence ID" value="RUT69805.1"/>
    <property type="molecule type" value="Genomic_DNA"/>
</dbReference>
<accession>A0A434A639</accession>
<evidence type="ECO:0000256" key="1">
    <source>
        <dbReference type="SAM" id="Phobius"/>
    </source>
</evidence>
<dbReference type="InterPro" id="IPR025738">
    <property type="entry name" value="BatD"/>
</dbReference>
<feature type="signal peptide" evidence="2">
    <location>
        <begin position="1"/>
        <end position="17"/>
    </location>
</feature>
<keyword evidence="1" id="KW-0472">Membrane</keyword>
<evidence type="ECO:0000256" key="2">
    <source>
        <dbReference type="SAM" id="SignalP"/>
    </source>
</evidence>
<protein>
    <submittedName>
        <fullName evidence="3">Protein BatD</fullName>
    </submittedName>
</protein>
<feature type="transmembrane region" description="Helical" evidence="1">
    <location>
        <begin position="440"/>
        <end position="458"/>
    </location>
</feature>
<keyword evidence="2" id="KW-0732">Signal</keyword>
<keyword evidence="4" id="KW-1185">Reference proteome</keyword>
<gene>
    <name evidence="3" type="ORF">D0817_14405</name>
</gene>
<dbReference type="PANTHER" id="PTHR40940">
    <property type="entry name" value="PROTEIN BATD-RELATED"/>
    <property type="match status" value="1"/>
</dbReference>
<dbReference type="OrthoDB" id="2079210at2"/>
<evidence type="ECO:0000313" key="4">
    <source>
        <dbReference type="Proteomes" id="UP000288102"/>
    </source>
</evidence>
<comment type="caution">
    <text evidence="3">The sequence shown here is derived from an EMBL/GenBank/DDBJ whole genome shotgun (WGS) entry which is preliminary data.</text>
</comment>
<dbReference type="Pfam" id="PF13584">
    <property type="entry name" value="BatD"/>
    <property type="match status" value="2"/>
</dbReference>
<feature type="chain" id="PRO_5019093311" evidence="2">
    <location>
        <begin position="18"/>
        <end position="582"/>
    </location>
</feature>
<dbReference type="AlphaFoldDB" id="A0A434A639"/>